<proteinExistence type="predicted"/>
<dbReference type="AlphaFoldDB" id="A0A1F5G733"/>
<protein>
    <recommendedName>
        <fullName evidence="1">PIN domain-containing protein</fullName>
    </recommendedName>
</protein>
<dbReference type="Gene3D" id="3.40.50.1010">
    <property type="entry name" value="5'-nuclease"/>
    <property type="match status" value="1"/>
</dbReference>
<name>A0A1F5G733_9BACT</name>
<comment type="caution">
    <text evidence="2">The sequence shown here is derived from an EMBL/GenBank/DDBJ whole genome shotgun (WGS) entry which is preliminary data.</text>
</comment>
<evidence type="ECO:0000313" key="3">
    <source>
        <dbReference type="Proteomes" id="UP000178577"/>
    </source>
</evidence>
<reference evidence="2 3" key="1">
    <citation type="journal article" date="2016" name="Nat. Commun.">
        <title>Thousands of microbial genomes shed light on interconnected biogeochemical processes in an aquifer system.</title>
        <authorList>
            <person name="Anantharaman K."/>
            <person name="Brown C.T."/>
            <person name="Hug L.A."/>
            <person name="Sharon I."/>
            <person name="Castelle C.J."/>
            <person name="Probst A.J."/>
            <person name="Thomas B.C."/>
            <person name="Singh A."/>
            <person name="Wilkins M.J."/>
            <person name="Karaoz U."/>
            <person name="Brodie E.L."/>
            <person name="Williams K.H."/>
            <person name="Hubbard S.S."/>
            <person name="Banfield J.F."/>
        </authorList>
    </citation>
    <scope>NUCLEOTIDE SEQUENCE [LARGE SCALE GENOMIC DNA]</scope>
</reference>
<organism evidence="2 3">
    <name type="scientific">Candidatus Curtissbacteria bacterium RIFCSPHIGHO2_01_FULL_40_12</name>
    <dbReference type="NCBI Taxonomy" id="1797710"/>
    <lineage>
        <taxon>Bacteria</taxon>
        <taxon>Candidatus Curtissiibacteriota</taxon>
    </lineage>
</organism>
<dbReference type="InterPro" id="IPR029060">
    <property type="entry name" value="PIN-like_dom_sf"/>
</dbReference>
<dbReference type="Pfam" id="PF01850">
    <property type="entry name" value="PIN"/>
    <property type="match status" value="1"/>
</dbReference>
<gene>
    <name evidence="2" type="ORF">A2693_01660</name>
</gene>
<evidence type="ECO:0000259" key="1">
    <source>
        <dbReference type="Pfam" id="PF01850"/>
    </source>
</evidence>
<dbReference type="SUPFAM" id="SSF88723">
    <property type="entry name" value="PIN domain-like"/>
    <property type="match status" value="1"/>
</dbReference>
<dbReference type="Proteomes" id="UP000178577">
    <property type="component" value="Unassembled WGS sequence"/>
</dbReference>
<dbReference type="EMBL" id="MFAY01000056">
    <property type="protein sequence ID" value="OGD87639.1"/>
    <property type="molecule type" value="Genomic_DNA"/>
</dbReference>
<dbReference type="InterPro" id="IPR002716">
    <property type="entry name" value="PIN_dom"/>
</dbReference>
<feature type="domain" description="PIN" evidence="1">
    <location>
        <begin position="15"/>
        <end position="134"/>
    </location>
</feature>
<accession>A0A1F5G733</accession>
<sequence length="143" mass="16608">MREIKSLRKGSLVGLDTNIFIYYFQKHPLFGPKTKEMFEYLSENKILAITSNITLIELLAFPLPHNLLKQLENDFLSFPILKVQEVTNQIALESARIRREYGFRLPDSIQLATALISKAQGFITNDQRLKQFKRLKVVLLKQV</sequence>
<evidence type="ECO:0000313" key="2">
    <source>
        <dbReference type="EMBL" id="OGD87639.1"/>
    </source>
</evidence>